<reference evidence="2 3" key="1">
    <citation type="submission" date="2019-03" db="EMBL/GenBank/DDBJ databases">
        <title>Genomic Encyclopedia of Type Strains, Phase IV (KMG-IV): sequencing the most valuable type-strain genomes for metagenomic binning, comparative biology and taxonomic classification.</title>
        <authorList>
            <person name="Goeker M."/>
        </authorList>
    </citation>
    <scope>NUCLEOTIDE SEQUENCE [LARGE SCALE GENOMIC DNA]</scope>
    <source>
        <strain evidence="2 3">DSM 22362</strain>
    </source>
</reference>
<dbReference type="RefSeq" id="WP_132776920.1">
    <property type="nucleotide sequence ID" value="NZ_SMBZ01000007.1"/>
</dbReference>
<evidence type="ECO:0000313" key="2">
    <source>
        <dbReference type="EMBL" id="TCV18931.1"/>
    </source>
</evidence>
<feature type="chain" id="PRO_5020558194" evidence="1">
    <location>
        <begin position="20"/>
        <end position="248"/>
    </location>
</feature>
<proteinExistence type="predicted"/>
<protein>
    <submittedName>
        <fullName evidence="2">Uncharacterized protein</fullName>
    </submittedName>
</protein>
<feature type="signal peptide" evidence="1">
    <location>
        <begin position="1"/>
        <end position="19"/>
    </location>
</feature>
<dbReference type="Proteomes" id="UP000295197">
    <property type="component" value="Unassembled WGS sequence"/>
</dbReference>
<evidence type="ECO:0000256" key="1">
    <source>
        <dbReference type="SAM" id="SignalP"/>
    </source>
</evidence>
<accession>A0A4R3VZS5</accession>
<dbReference type="OrthoDB" id="792194at2"/>
<name>A0A4R3VZS5_9SPHI</name>
<keyword evidence="1" id="KW-0732">Signal</keyword>
<organism evidence="2 3">
    <name type="scientific">Sphingobacterium alimentarium</name>
    <dbReference type="NCBI Taxonomy" id="797292"/>
    <lineage>
        <taxon>Bacteria</taxon>
        <taxon>Pseudomonadati</taxon>
        <taxon>Bacteroidota</taxon>
        <taxon>Sphingobacteriia</taxon>
        <taxon>Sphingobacteriales</taxon>
        <taxon>Sphingobacteriaceae</taxon>
        <taxon>Sphingobacterium</taxon>
    </lineage>
</organism>
<evidence type="ECO:0000313" key="3">
    <source>
        <dbReference type="Proteomes" id="UP000295197"/>
    </source>
</evidence>
<gene>
    <name evidence="2" type="ORF">EDC17_100762</name>
</gene>
<dbReference type="EMBL" id="SMBZ01000007">
    <property type="protein sequence ID" value="TCV18931.1"/>
    <property type="molecule type" value="Genomic_DNA"/>
</dbReference>
<keyword evidence="3" id="KW-1185">Reference proteome</keyword>
<comment type="caution">
    <text evidence="2">The sequence shown here is derived from an EMBL/GenBank/DDBJ whole genome shotgun (WGS) entry which is preliminary data.</text>
</comment>
<sequence>MKKLFIVLLCFILPSLTFAQKSKKENYRFATVGEIHIDGNMDDWGNSLTTLDGDVWAFGVGEQNNFLVVAMVIKDPQLQQEALRGGLFVNVSYNEKKKEGARLQFPYWDRERRRALANNEEIQDNFQQEVLKNVNGYFLSGFAKVRDGVLALENDYRIEAKVRLDSNKVLYYEARIPLDLIGLKSENIAVNLGVNTNFALLKRAAAQANKARNANMMYPMMGRPMMQSSPKNPYKVDTEVWVIDKIRN</sequence>
<dbReference type="AlphaFoldDB" id="A0A4R3VZS5"/>